<sequence>MREYLKNEVLTIGYNEAALSVVSKWIVTPTSAEFREGLDAMLAAMKKFNTGKLVVDTTFLGAIHPDDQQWSANDWYKKAREVGYNRIALIVPTDIFTKMSVEETIGSVQEQAVDMGYFDNIDSAVEWIMR</sequence>
<dbReference type="RefSeq" id="WP_377573598.1">
    <property type="nucleotide sequence ID" value="NZ_JBHTKA010000001.1"/>
</dbReference>
<reference evidence="2" key="1">
    <citation type="journal article" date="2019" name="Int. J. Syst. Evol. Microbiol.">
        <title>The Global Catalogue of Microorganisms (GCM) 10K type strain sequencing project: providing services to taxonomists for standard genome sequencing and annotation.</title>
        <authorList>
            <consortium name="The Broad Institute Genomics Platform"/>
            <consortium name="The Broad Institute Genome Sequencing Center for Infectious Disease"/>
            <person name="Wu L."/>
            <person name="Ma J."/>
        </authorList>
    </citation>
    <scope>NUCLEOTIDE SEQUENCE [LARGE SCALE GENOMIC DNA]</scope>
    <source>
        <strain evidence="2">CCUG 58938</strain>
    </source>
</reference>
<protein>
    <recommendedName>
        <fullName evidence="3">STAS/SEC14 domain-containing protein</fullName>
    </recommendedName>
</protein>
<evidence type="ECO:0000313" key="1">
    <source>
        <dbReference type="EMBL" id="MFD0997877.1"/>
    </source>
</evidence>
<dbReference type="EMBL" id="JBHTKA010000001">
    <property type="protein sequence ID" value="MFD0997877.1"/>
    <property type="molecule type" value="Genomic_DNA"/>
</dbReference>
<proteinExistence type="predicted"/>
<name>A0ABW3JV91_9BACT</name>
<evidence type="ECO:0008006" key="3">
    <source>
        <dbReference type="Google" id="ProtNLM"/>
    </source>
</evidence>
<accession>A0ABW3JV91</accession>
<dbReference type="Proteomes" id="UP001597112">
    <property type="component" value="Unassembled WGS sequence"/>
</dbReference>
<evidence type="ECO:0000313" key="2">
    <source>
        <dbReference type="Proteomes" id="UP001597112"/>
    </source>
</evidence>
<keyword evidence="2" id="KW-1185">Reference proteome</keyword>
<organism evidence="1 2">
    <name type="scientific">Ohtaekwangia kribbensis</name>
    <dbReference type="NCBI Taxonomy" id="688913"/>
    <lineage>
        <taxon>Bacteria</taxon>
        <taxon>Pseudomonadati</taxon>
        <taxon>Bacteroidota</taxon>
        <taxon>Cytophagia</taxon>
        <taxon>Cytophagales</taxon>
        <taxon>Fulvivirgaceae</taxon>
        <taxon>Ohtaekwangia</taxon>
    </lineage>
</organism>
<gene>
    <name evidence="1" type="ORF">ACFQ21_01120</name>
</gene>
<comment type="caution">
    <text evidence="1">The sequence shown here is derived from an EMBL/GenBank/DDBJ whole genome shotgun (WGS) entry which is preliminary data.</text>
</comment>